<keyword evidence="3" id="KW-1185">Reference proteome</keyword>
<dbReference type="InterPro" id="IPR011990">
    <property type="entry name" value="TPR-like_helical_dom_sf"/>
</dbReference>
<dbReference type="InterPro" id="IPR035994">
    <property type="entry name" value="Nucleoside_phosphorylase_sf"/>
</dbReference>
<evidence type="ECO:0000256" key="1">
    <source>
        <dbReference type="SAM" id="MobiDB-lite"/>
    </source>
</evidence>
<proteinExistence type="predicted"/>
<dbReference type="SMART" id="SM00028">
    <property type="entry name" value="TPR"/>
    <property type="match status" value="5"/>
</dbReference>
<dbReference type="Pfam" id="PF13424">
    <property type="entry name" value="TPR_12"/>
    <property type="match status" value="3"/>
</dbReference>
<dbReference type="GO" id="GO:0003824">
    <property type="term" value="F:catalytic activity"/>
    <property type="evidence" value="ECO:0007669"/>
    <property type="project" value="InterPro"/>
</dbReference>
<evidence type="ECO:0000313" key="2">
    <source>
        <dbReference type="EMBL" id="KAF4950439.1"/>
    </source>
</evidence>
<dbReference type="Gene3D" id="3.40.50.300">
    <property type="entry name" value="P-loop containing nucleotide triphosphate hydrolases"/>
    <property type="match status" value="1"/>
</dbReference>
<dbReference type="Gene3D" id="3.40.50.1580">
    <property type="entry name" value="Nucleoside phosphorylase domain"/>
    <property type="match status" value="1"/>
</dbReference>
<dbReference type="Pfam" id="PF13374">
    <property type="entry name" value="TPR_10"/>
    <property type="match status" value="2"/>
</dbReference>
<reference evidence="2" key="1">
    <citation type="journal article" date="2020" name="BMC Genomics">
        <title>Correction to: Identification and distribution of gene clusters required for synthesis of sphingolipid metabolism inhibitors in diverse species of the filamentous fungus Fusarium.</title>
        <authorList>
            <person name="Kim H.S."/>
            <person name="Lohmar J.M."/>
            <person name="Busman M."/>
            <person name="Brown D.W."/>
            <person name="Naumann T.A."/>
            <person name="Divon H.H."/>
            <person name="Lysoe E."/>
            <person name="Uhlig S."/>
            <person name="Proctor R.H."/>
        </authorList>
    </citation>
    <scope>NUCLEOTIDE SEQUENCE</scope>
    <source>
        <strain evidence="2">NRRL 20472</strain>
    </source>
</reference>
<dbReference type="EMBL" id="JABEXW010000968">
    <property type="protein sequence ID" value="KAF4950439.1"/>
    <property type="molecule type" value="Genomic_DNA"/>
</dbReference>
<dbReference type="PANTHER" id="PTHR46082:SF6">
    <property type="entry name" value="AAA+ ATPASE DOMAIN-CONTAINING PROTEIN-RELATED"/>
    <property type="match status" value="1"/>
</dbReference>
<protein>
    <recommendedName>
        <fullName evidence="4">NB-ARC domain-containing protein</fullName>
    </recommendedName>
</protein>
<dbReference type="PANTHER" id="PTHR46082">
    <property type="entry name" value="ATP/GTP-BINDING PROTEIN-RELATED"/>
    <property type="match status" value="1"/>
</dbReference>
<dbReference type="Proteomes" id="UP000622797">
    <property type="component" value="Unassembled WGS sequence"/>
</dbReference>
<dbReference type="GO" id="GO:0043531">
    <property type="term" value="F:ADP binding"/>
    <property type="evidence" value="ECO:0007669"/>
    <property type="project" value="InterPro"/>
</dbReference>
<dbReference type="AlphaFoldDB" id="A0A8H4T362"/>
<dbReference type="SUPFAM" id="SSF53167">
    <property type="entry name" value="Purine and uridine phosphorylases"/>
    <property type="match status" value="1"/>
</dbReference>
<dbReference type="InterPro" id="IPR019734">
    <property type="entry name" value="TPR_rpt"/>
</dbReference>
<dbReference type="InterPro" id="IPR027417">
    <property type="entry name" value="P-loop_NTPase"/>
</dbReference>
<dbReference type="InterPro" id="IPR053137">
    <property type="entry name" value="NLR-like"/>
</dbReference>
<dbReference type="GO" id="GO:0009116">
    <property type="term" value="P:nucleoside metabolic process"/>
    <property type="evidence" value="ECO:0007669"/>
    <property type="project" value="InterPro"/>
</dbReference>
<gene>
    <name evidence="2" type="ORF">FSARC_13197</name>
</gene>
<evidence type="ECO:0008006" key="4">
    <source>
        <dbReference type="Google" id="ProtNLM"/>
    </source>
</evidence>
<comment type="caution">
    <text evidence="2">The sequence shown here is derived from an EMBL/GenBank/DDBJ whole genome shotgun (WGS) entry which is preliminary data.</text>
</comment>
<name>A0A8H4T362_9HYPO</name>
<dbReference type="Gene3D" id="1.25.40.10">
    <property type="entry name" value="Tetratricopeptide repeat domain"/>
    <property type="match status" value="2"/>
</dbReference>
<feature type="compositionally biased region" description="Polar residues" evidence="1">
    <location>
        <begin position="153"/>
        <end position="163"/>
    </location>
</feature>
<accession>A0A8H4T362</accession>
<sequence>MEDYLAILRLDPELQAEYPGTIKDRLFEASYNHLDDQKSCMQLGCSGELVSRSRLENAEAISPAVHFGLMASGDLVMKSGEDRDRIAAAEGVIGFEMEGAGVWDSFPCIVVKAACDYADSHKSKDWQRYAAATAAACAKALLSFWVPSPSADNLRSVQSNESDLSPDKRIRMPLPEGASSDRESRDHPVFLVPFSKNPIFVGRDEALAKLRSLFFERNQRKVALLGLGGIGKTQIALQFAFLLKQNKPDYSIFWLPAYSMASFEQECAKFVKTLGIRCSDGEDAREVVRQYLNSEDSGSWFLIVDNADDINVFRRSTTSGGGILAFLPTNNDNGCILLTTRSKEVAVALARKEIMKLPHMGFEDASDLLEKSLIDDNGPRNDQAVAKLLNALSFHPLAISQAAAYMNTYEASIEEYSRLLSDRDERSMVELLEQGHDDDTYYHSSQSAVATTWIMSFDRIRRSDPAAAKILSFMAFIEPKSIPRSILPSLETEQQSTHALGTLLGHGFLTQREGDRDTMFDMHSLVHLATRRWNEKEGRGKEMQLMSLARVAEVFPTDDWENREVWRQYLPHALRLLTSMGDAENDDVCKLGFWVGRCLCIDGRPKEAVARLEPVVAITVKTLAEDDPHRLESQHALADAYRGNGQKEKAIELLENIVAIREKILVEDHPHLLTSQHELAVTYLLDSQRQKAIELLAHVVATRERVLAENHLHRLTSQDELTIARLIERQRKKAIQLLEHVVRTREKVLEEGHPHRLTSQQELARAYLAEGQKKKAVELLKHVVAIRENTLAEDHPNRLTSQYELARAYLAEGLKQKAVKLLEHIVATRNKALAEDHPHRLGSQQELAGAYLAQGKKRKATKLLEHVVAIREKTLRENHPHRLGSQQELAIAYLANGQRQKAIELLEHMVATREKTLAENTQVD</sequence>
<organism evidence="2 3">
    <name type="scientific">Fusarium sarcochroum</name>
    <dbReference type="NCBI Taxonomy" id="1208366"/>
    <lineage>
        <taxon>Eukaryota</taxon>
        <taxon>Fungi</taxon>
        <taxon>Dikarya</taxon>
        <taxon>Ascomycota</taxon>
        <taxon>Pezizomycotina</taxon>
        <taxon>Sordariomycetes</taxon>
        <taxon>Hypocreomycetidae</taxon>
        <taxon>Hypocreales</taxon>
        <taxon>Nectriaceae</taxon>
        <taxon>Fusarium</taxon>
        <taxon>Fusarium lateritium species complex</taxon>
    </lineage>
</organism>
<dbReference type="SUPFAM" id="SSF48452">
    <property type="entry name" value="TPR-like"/>
    <property type="match status" value="3"/>
</dbReference>
<reference evidence="2" key="2">
    <citation type="submission" date="2020-05" db="EMBL/GenBank/DDBJ databases">
        <authorList>
            <person name="Kim H.-S."/>
            <person name="Proctor R.H."/>
            <person name="Brown D.W."/>
        </authorList>
    </citation>
    <scope>NUCLEOTIDE SEQUENCE</scope>
    <source>
        <strain evidence="2">NRRL 20472</strain>
    </source>
</reference>
<feature type="region of interest" description="Disordered" evidence="1">
    <location>
        <begin position="153"/>
        <end position="184"/>
    </location>
</feature>
<dbReference type="SUPFAM" id="SSF52540">
    <property type="entry name" value="P-loop containing nucleoside triphosphate hydrolases"/>
    <property type="match status" value="1"/>
</dbReference>
<evidence type="ECO:0000313" key="3">
    <source>
        <dbReference type="Proteomes" id="UP000622797"/>
    </source>
</evidence>
<dbReference type="OrthoDB" id="626167at2759"/>